<dbReference type="PANTHER" id="PTHR12526">
    <property type="entry name" value="GLYCOSYLTRANSFERASE"/>
    <property type="match status" value="1"/>
</dbReference>
<organism evidence="3 4">
    <name type="scientific">Paraurantiacibacter namhicola</name>
    <dbReference type="NCBI Taxonomy" id="645517"/>
    <lineage>
        <taxon>Bacteria</taxon>
        <taxon>Pseudomonadati</taxon>
        <taxon>Pseudomonadota</taxon>
        <taxon>Alphaproteobacteria</taxon>
        <taxon>Sphingomonadales</taxon>
        <taxon>Erythrobacteraceae</taxon>
        <taxon>Paraurantiacibacter</taxon>
    </lineage>
</organism>
<evidence type="ECO:0000313" key="4">
    <source>
        <dbReference type="Proteomes" id="UP000092698"/>
    </source>
</evidence>
<dbReference type="Gene3D" id="3.40.50.2000">
    <property type="entry name" value="Glycogen Phosphorylase B"/>
    <property type="match status" value="1"/>
</dbReference>
<gene>
    <name evidence="3" type="primary">mshA_1</name>
    <name evidence="3" type="ORF">A6F65_00590</name>
</gene>
<dbReference type="PANTHER" id="PTHR12526:SF510">
    <property type="entry name" value="D-INOSITOL 3-PHOSPHATE GLYCOSYLTRANSFERASE"/>
    <property type="match status" value="1"/>
</dbReference>
<dbReference type="KEGG" id="anh:A6F65_00590"/>
<protein>
    <submittedName>
        <fullName evidence="3">D-inositol 3-phosphate glycosyltransferase</fullName>
        <ecNumber evidence="3">2.4.1.250</ecNumber>
    </submittedName>
</protein>
<dbReference type="Proteomes" id="UP000092698">
    <property type="component" value="Chromosome"/>
</dbReference>
<proteinExistence type="predicted"/>
<keyword evidence="4" id="KW-1185">Reference proteome</keyword>
<keyword evidence="2 3" id="KW-0808">Transferase</keyword>
<name>A0A1C7D6C6_9SPHN</name>
<evidence type="ECO:0000256" key="2">
    <source>
        <dbReference type="ARBA" id="ARBA00022679"/>
    </source>
</evidence>
<reference evidence="3 4" key="1">
    <citation type="submission" date="2016-07" db="EMBL/GenBank/DDBJ databases">
        <title>Complete genome sequence of Altererythrobacter namhicola JCM 16345T, containing esterase-encoding genes.</title>
        <authorList>
            <person name="Cheng H."/>
            <person name="Wu Y.-H."/>
            <person name="Jian S.-L."/>
            <person name="Huo Y.-Y."/>
            <person name="Wang C.-S."/>
            <person name="Xu X.-W."/>
        </authorList>
    </citation>
    <scope>NUCLEOTIDE SEQUENCE [LARGE SCALE GENOMIC DNA]</scope>
    <source>
        <strain evidence="3 4">JCM 16345</strain>
    </source>
</reference>
<dbReference type="AlphaFoldDB" id="A0A1C7D6C6"/>
<dbReference type="EMBL" id="CP016545">
    <property type="protein sequence ID" value="ANU06912.1"/>
    <property type="molecule type" value="Genomic_DNA"/>
</dbReference>
<dbReference type="STRING" id="645517.A6F65_00590"/>
<keyword evidence="1 3" id="KW-0328">Glycosyltransferase</keyword>
<accession>A0A1C7D6C6</accession>
<dbReference type="GO" id="GO:0102710">
    <property type="term" value="F:D-inositol-3-phosphate glycosyltransferase activity"/>
    <property type="evidence" value="ECO:0007669"/>
    <property type="project" value="UniProtKB-EC"/>
</dbReference>
<dbReference type="OrthoDB" id="9807414at2"/>
<evidence type="ECO:0000313" key="3">
    <source>
        <dbReference type="EMBL" id="ANU06912.1"/>
    </source>
</evidence>
<dbReference type="Pfam" id="PF13692">
    <property type="entry name" value="Glyco_trans_1_4"/>
    <property type="match status" value="1"/>
</dbReference>
<sequence length="391" mass="42162">MTGWPRSVLIFCPEAHGGLAEHVHYQARELAGRAIDVTLLCRPDFVKPAAGEPYRQDRSLAAGPEGPGIMARLGRAAADVRNRLALAVRIGRTRPDFVLLSANAEYRAALWSAPHIALHRAGQIYLANFHDHRYPAELPAGRMANLRLGYAMIDGGLEYASRDGEPYLPERMIVRSAPFGSFDDLGDCDAGGAREFRASIGAADAETLALAFGHIRDSKRLDVAVQALAHMPGAHLLIAGGLANASQRPASHYRDIAQALGVAERLHIIDRFIEEAEIAKMFRAADICLLPYGADFRSASGVLHIAAHYGLPVVASGGEGPLVEAIGTFGIGSIVPPGDPAALAEAIQHTAQRSRAEFAPSFARFRETLSWQRNIDLLLEVAREVKARRGI</sequence>
<dbReference type="EC" id="2.4.1.250" evidence="3"/>
<dbReference type="RefSeq" id="WP_067785799.1">
    <property type="nucleotide sequence ID" value="NZ_CP016545.1"/>
</dbReference>
<evidence type="ECO:0000256" key="1">
    <source>
        <dbReference type="ARBA" id="ARBA00022676"/>
    </source>
</evidence>
<dbReference type="SUPFAM" id="SSF53756">
    <property type="entry name" value="UDP-Glycosyltransferase/glycogen phosphorylase"/>
    <property type="match status" value="1"/>
</dbReference>